<dbReference type="GO" id="GO:0071978">
    <property type="term" value="P:bacterial-type flagellum-dependent swarming motility"/>
    <property type="evidence" value="ECO:0007669"/>
    <property type="project" value="TreeGrafter"/>
</dbReference>
<keyword evidence="2" id="KW-0975">Bacterial flagellum</keyword>
<name>A0A7V5HYT5_UNCAE</name>
<dbReference type="AlphaFoldDB" id="A0A7V5HYT5"/>
<dbReference type="InterPro" id="IPR010930">
    <property type="entry name" value="Flg_bb/hook_C_dom"/>
</dbReference>
<dbReference type="Pfam" id="PF06429">
    <property type="entry name" value="Flg_bbr_C"/>
    <property type="match status" value="1"/>
</dbReference>
<dbReference type="InterPro" id="IPR019776">
    <property type="entry name" value="Flagellar_basal_body_rod_CS"/>
</dbReference>
<dbReference type="Pfam" id="PF00460">
    <property type="entry name" value="Flg_bb_rod"/>
    <property type="match status" value="1"/>
</dbReference>
<protein>
    <submittedName>
        <fullName evidence="6">Flagellar hook basal-body protein</fullName>
    </submittedName>
</protein>
<dbReference type="InterPro" id="IPR053967">
    <property type="entry name" value="LlgE_F_G-like_D1"/>
</dbReference>
<reference evidence="6" key="1">
    <citation type="journal article" date="2020" name="mSystems">
        <title>Genome- and Community-Level Interaction Insights into Carbon Utilization and Element Cycling Functions of Hydrothermarchaeota in Hydrothermal Sediment.</title>
        <authorList>
            <person name="Zhou Z."/>
            <person name="Liu Y."/>
            <person name="Xu W."/>
            <person name="Pan J."/>
            <person name="Luo Z.H."/>
            <person name="Li M."/>
        </authorList>
    </citation>
    <scope>NUCLEOTIDE SEQUENCE [LARGE SCALE GENOMIC DNA]</scope>
    <source>
        <strain evidence="6">HyVt-92</strain>
    </source>
</reference>
<dbReference type="SUPFAM" id="SSF117143">
    <property type="entry name" value="Flagellar hook protein flgE"/>
    <property type="match status" value="1"/>
</dbReference>
<dbReference type="PROSITE" id="PS00588">
    <property type="entry name" value="FLAGELLA_BB_ROD"/>
    <property type="match status" value="1"/>
</dbReference>
<dbReference type="NCBIfam" id="TIGR03506">
    <property type="entry name" value="FlgEFG_subfam"/>
    <property type="match status" value="1"/>
</dbReference>
<evidence type="ECO:0000256" key="2">
    <source>
        <dbReference type="RuleBase" id="RU362116"/>
    </source>
</evidence>
<keyword evidence="6" id="KW-0966">Cell projection</keyword>
<evidence type="ECO:0000259" key="5">
    <source>
        <dbReference type="Pfam" id="PF22692"/>
    </source>
</evidence>
<evidence type="ECO:0000259" key="3">
    <source>
        <dbReference type="Pfam" id="PF00460"/>
    </source>
</evidence>
<accession>A0A7V5HYT5</accession>
<dbReference type="Pfam" id="PF22692">
    <property type="entry name" value="LlgE_F_G_D1"/>
    <property type="match status" value="1"/>
</dbReference>
<dbReference type="PANTHER" id="PTHR30435:SF19">
    <property type="entry name" value="FLAGELLAR BASAL-BODY ROD PROTEIN FLGG"/>
    <property type="match status" value="1"/>
</dbReference>
<proteinExistence type="inferred from homology"/>
<dbReference type="InterPro" id="IPR020013">
    <property type="entry name" value="Flagellar_FlgE/F/G"/>
</dbReference>
<dbReference type="InterPro" id="IPR001444">
    <property type="entry name" value="Flag_bb_rod_N"/>
</dbReference>
<gene>
    <name evidence="6" type="ORF">ENL39_02935</name>
</gene>
<dbReference type="EMBL" id="DRTT01000089">
    <property type="protein sequence ID" value="HHF98424.1"/>
    <property type="molecule type" value="Genomic_DNA"/>
</dbReference>
<organism evidence="6">
    <name type="scientific">Aerophobetes bacterium</name>
    <dbReference type="NCBI Taxonomy" id="2030807"/>
    <lineage>
        <taxon>Bacteria</taxon>
        <taxon>Candidatus Aerophobota</taxon>
    </lineage>
</organism>
<keyword evidence="6" id="KW-0969">Cilium</keyword>
<feature type="domain" description="Flagellar hook protein FlgE/F/G-like D1" evidence="5">
    <location>
        <begin position="83"/>
        <end position="148"/>
    </location>
</feature>
<feature type="domain" description="Flagellar basal body rod protein N-terminal" evidence="3">
    <location>
        <begin position="8"/>
        <end position="35"/>
    </location>
</feature>
<dbReference type="Proteomes" id="UP000886070">
    <property type="component" value="Unassembled WGS sequence"/>
</dbReference>
<dbReference type="PANTHER" id="PTHR30435">
    <property type="entry name" value="FLAGELLAR PROTEIN"/>
    <property type="match status" value="1"/>
</dbReference>
<evidence type="ECO:0000313" key="6">
    <source>
        <dbReference type="EMBL" id="HHF98424.1"/>
    </source>
</evidence>
<sequence length="242" mass="26954">MIRGLFSSVSGMLSMLKAQEVITNNIANVSTVGFKRDVPLYRSFSNILQRELQGRESQSEVEGTFIDFTQGKIISTGRVLDLAIKGKGFFVLLTPQGIAYTRAGSFSLDNKGRIITPEGYYLLGSRGPVTFPSLNFSRLEINREGEVIVDGRFVDKIRVEVFQNPALLYKQGNNLFKPLTGLSSERGEGEYSIGQGYLELSNVDIIEDMVNLIANLRLYEAAQRAVRLQDATLEKVCNELVR</sequence>
<keyword evidence="6" id="KW-0282">Flagellum</keyword>
<comment type="subcellular location">
    <subcellularLocation>
        <location evidence="2">Bacterial flagellum basal body</location>
    </subcellularLocation>
</comment>
<comment type="caution">
    <text evidence="6">The sequence shown here is derived from an EMBL/GenBank/DDBJ whole genome shotgun (WGS) entry which is preliminary data.</text>
</comment>
<evidence type="ECO:0000259" key="4">
    <source>
        <dbReference type="Pfam" id="PF06429"/>
    </source>
</evidence>
<comment type="similarity">
    <text evidence="1 2">Belongs to the flagella basal body rod proteins family.</text>
</comment>
<dbReference type="InterPro" id="IPR037925">
    <property type="entry name" value="FlgE/F/G-like"/>
</dbReference>
<evidence type="ECO:0000256" key="1">
    <source>
        <dbReference type="ARBA" id="ARBA00009677"/>
    </source>
</evidence>
<dbReference type="GO" id="GO:0009425">
    <property type="term" value="C:bacterial-type flagellum basal body"/>
    <property type="evidence" value="ECO:0007669"/>
    <property type="project" value="UniProtKB-SubCell"/>
</dbReference>
<feature type="domain" description="Flagellar basal-body/hook protein C-terminal" evidence="4">
    <location>
        <begin position="195"/>
        <end position="235"/>
    </location>
</feature>